<keyword evidence="2" id="KW-0808">Transferase</keyword>
<dbReference type="AlphaFoldDB" id="A0AAW4VIN5"/>
<evidence type="ECO:0000313" key="3">
    <source>
        <dbReference type="Proteomes" id="UP001197827"/>
    </source>
</evidence>
<dbReference type="Pfam" id="PF00535">
    <property type="entry name" value="Glycos_transf_2"/>
    <property type="match status" value="1"/>
</dbReference>
<feature type="domain" description="Glycosyltransferase 2-like" evidence="1">
    <location>
        <begin position="77"/>
        <end position="176"/>
    </location>
</feature>
<comment type="caution">
    <text evidence="2">The sequence shown here is derived from an EMBL/GenBank/DDBJ whole genome shotgun (WGS) entry which is preliminary data.</text>
</comment>
<dbReference type="GO" id="GO:0016757">
    <property type="term" value="F:glycosyltransferase activity"/>
    <property type="evidence" value="ECO:0007669"/>
    <property type="project" value="UniProtKB-KW"/>
</dbReference>
<dbReference type="PANTHER" id="PTHR43630">
    <property type="entry name" value="POLY-BETA-1,6-N-ACETYL-D-GLUCOSAMINE SYNTHASE"/>
    <property type="match status" value="1"/>
</dbReference>
<dbReference type="EC" id="2.4.-.-" evidence="2"/>
<organism evidence="2 3">
    <name type="scientific">Faecalibacillus intestinalis</name>
    <dbReference type="NCBI Taxonomy" id="1982626"/>
    <lineage>
        <taxon>Bacteria</taxon>
        <taxon>Bacillati</taxon>
        <taxon>Bacillota</taxon>
        <taxon>Erysipelotrichia</taxon>
        <taxon>Erysipelotrichales</taxon>
        <taxon>Coprobacillaceae</taxon>
        <taxon>Faecalibacillus</taxon>
    </lineage>
</organism>
<dbReference type="InterPro" id="IPR029044">
    <property type="entry name" value="Nucleotide-diphossugar_trans"/>
</dbReference>
<name>A0AAW4VIN5_9FIRM</name>
<dbReference type="RefSeq" id="WP_117481567.1">
    <property type="nucleotide sequence ID" value="NZ_JAJDKQ010000008.1"/>
</dbReference>
<evidence type="ECO:0000259" key="1">
    <source>
        <dbReference type="Pfam" id="PF00535"/>
    </source>
</evidence>
<dbReference type="InterPro" id="IPR001173">
    <property type="entry name" value="Glyco_trans_2-like"/>
</dbReference>
<evidence type="ECO:0000313" key="2">
    <source>
        <dbReference type="EMBL" id="MCB8561523.1"/>
    </source>
</evidence>
<accession>A0AAW4VIN5</accession>
<protein>
    <submittedName>
        <fullName evidence="2">Glycosyltransferase</fullName>
        <ecNumber evidence="2">2.4.-.-</ecNumber>
    </submittedName>
</protein>
<dbReference type="Proteomes" id="UP001197827">
    <property type="component" value="Unassembled WGS sequence"/>
</dbReference>
<dbReference type="Gene3D" id="3.90.550.10">
    <property type="entry name" value="Spore Coat Polysaccharide Biosynthesis Protein SpsA, Chain A"/>
    <property type="match status" value="1"/>
</dbReference>
<dbReference type="PANTHER" id="PTHR43630:SF2">
    <property type="entry name" value="GLYCOSYLTRANSFERASE"/>
    <property type="match status" value="1"/>
</dbReference>
<proteinExistence type="predicted"/>
<gene>
    <name evidence="2" type="ORF">LJD74_05770</name>
</gene>
<dbReference type="SUPFAM" id="SSF53448">
    <property type="entry name" value="Nucleotide-diphospho-sugar transferases"/>
    <property type="match status" value="1"/>
</dbReference>
<keyword evidence="2" id="KW-0328">Glycosyltransferase</keyword>
<sequence>MKQIFNQDDDMLKFYSKKCLNAHKSISGVENYLYVLDQILNYDENFYEINEHYEKFNITKNELEALNAIDYHKEKISLCMIVRDEEKFIKRNLDNHVRYFNEIIILDTGSTDSTMSILKKYEKENSNIKIYTANWENDFSKARNYAKSFATNNWILFLDADEIISKKDIEKLFKIAAAFKNFKFKEYLAFAINVLNVEQNIEITTMQRFFYNSKFINYYGIIHEYVVVNSEIANFSALQLNIRIKHYGYKKSIIKEKEKSKRNIELLEIMLNKDPDNLRWLYYYTRESIGIVADEKLIECIENTINISEIKNNGKMLISDYELEILYNLHILYLRQNKYDACLNIMSILEKNCGEKYDIFFNKIYLQLLIYRKDISLMLVETLKYRKKHFERNVSYIDNDGYHIDLLIAVLLFEMGDFKKSKKYFDFLNGKIDIKNYFPILEEAIHLLDNY</sequence>
<dbReference type="EMBL" id="JAJDKQ010000008">
    <property type="protein sequence ID" value="MCB8561523.1"/>
    <property type="molecule type" value="Genomic_DNA"/>
</dbReference>
<reference evidence="2" key="1">
    <citation type="submission" date="2021-10" db="EMBL/GenBank/DDBJ databases">
        <title>Collection of gut derived symbiotic bacterial strains cultured from healthy donors.</title>
        <authorList>
            <person name="Lin H."/>
            <person name="Littmann E."/>
            <person name="Kohout C."/>
            <person name="Pamer E.G."/>
        </authorList>
    </citation>
    <scope>NUCLEOTIDE SEQUENCE</scope>
    <source>
        <strain evidence="2">DFI.5.2</strain>
    </source>
</reference>